<organism evidence="1">
    <name type="scientific">Octopus bimaculoides</name>
    <name type="common">California two-spotted octopus</name>
    <dbReference type="NCBI Taxonomy" id="37653"/>
    <lineage>
        <taxon>Eukaryota</taxon>
        <taxon>Metazoa</taxon>
        <taxon>Spiralia</taxon>
        <taxon>Lophotrochozoa</taxon>
        <taxon>Mollusca</taxon>
        <taxon>Cephalopoda</taxon>
        <taxon>Coleoidea</taxon>
        <taxon>Octopodiformes</taxon>
        <taxon>Octopoda</taxon>
        <taxon>Incirrata</taxon>
        <taxon>Octopodidae</taxon>
        <taxon>Octopus</taxon>
    </lineage>
</organism>
<reference evidence="1" key="1">
    <citation type="submission" date="2015-07" db="EMBL/GenBank/DDBJ databases">
        <title>MeaNS - Measles Nucleotide Surveillance Program.</title>
        <authorList>
            <person name="Tran T."/>
            <person name="Druce J."/>
        </authorList>
    </citation>
    <scope>NUCLEOTIDE SEQUENCE</scope>
    <source>
        <strain evidence="1">UCB-OBI-ISO-001</strain>
        <tissue evidence="1">Gonad</tissue>
    </source>
</reference>
<dbReference type="EMBL" id="KQ416250">
    <property type="protein sequence ID" value="KOF97883.1"/>
    <property type="molecule type" value="Genomic_DNA"/>
</dbReference>
<sequence length="62" mass="7246">MCVCVCARVHSHCKWVVSPVVSHTFHEQFISHLERRLFLLIPIIANDNIFILCPQCEINPRM</sequence>
<gene>
    <name evidence="1" type="ORF">OCBIM_22028114mg</name>
</gene>
<dbReference type="AlphaFoldDB" id="A0A0L8I8P9"/>
<evidence type="ECO:0000313" key="1">
    <source>
        <dbReference type="EMBL" id="KOF97883.1"/>
    </source>
</evidence>
<protein>
    <submittedName>
        <fullName evidence="1">Uncharacterized protein</fullName>
    </submittedName>
</protein>
<name>A0A0L8I8P9_OCTBM</name>
<accession>A0A0L8I8P9</accession>
<proteinExistence type="predicted"/>